<evidence type="ECO:0000313" key="3">
    <source>
        <dbReference type="Proteomes" id="UP000712281"/>
    </source>
</evidence>
<evidence type="ECO:0000313" key="2">
    <source>
        <dbReference type="EMBL" id="KAF2608888.1"/>
    </source>
</evidence>
<feature type="region of interest" description="Disordered" evidence="1">
    <location>
        <begin position="1"/>
        <end position="28"/>
    </location>
</feature>
<protein>
    <submittedName>
        <fullName evidence="2">Uncharacterized protein</fullName>
    </submittedName>
</protein>
<sequence>MKMKELEVPGDSAQRRRENTSPAPEKEDLGCASKIVSGRERAEIDRLSPPALLKQFEEILASKPEDKNKLFAWDK</sequence>
<gene>
    <name evidence="2" type="ORF">F2Q68_00043674</name>
</gene>
<dbReference type="Proteomes" id="UP000712281">
    <property type="component" value="Unassembled WGS sequence"/>
</dbReference>
<accession>A0A8S9LTE6</accession>
<dbReference type="EMBL" id="QGKW02000276">
    <property type="protein sequence ID" value="KAF2608888.1"/>
    <property type="molecule type" value="Genomic_DNA"/>
</dbReference>
<proteinExistence type="predicted"/>
<organism evidence="2 3">
    <name type="scientific">Brassica cretica</name>
    <name type="common">Mustard</name>
    <dbReference type="NCBI Taxonomy" id="69181"/>
    <lineage>
        <taxon>Eukaryota</taxon>
        <taxon>Viridiplantae</taxon>
        <taxon>Streptophyta</taxon>
        <taxon>Embryophyta</taxon>
        <taxon>Tracheophyta</taxon>
        <taxon>Spermatophyta</taxon>
        <taxon>Magnoliopsida</taxon>
        <taxon>eudicotyledons</taxon>
        <taxon>Gunneridae</taxon>
        <taxon>Pentapetalae</taxon>
        <taxon>rosids</taxon>
        <taxon>malvids</taxon>
        <taxon>Brassicales</taxon>
        <taxon>Brassicaceae</taxon>
        <taxon>Brassiceae</taxon>
        <taxon>Brassica</taxon>
    </lineage>
</organism>
<reference evidence="2" key="1">
    <citation type="submission" date="2019-12" db="EMBL/GenBank/DDBJ databases">
        <title>Genome sequencing and annotation of Brassica cretica.</title>
        <authorList>
            <person name="Studholme D.J."/>
            <person name="Sarris P.F."/>
        </authorList>
    </citation>
    <scope>NUCLEOTIDE SEQUENCE</scope>
    <source>
        <strain evidence="2">PFS-001/15</strain>
        <tissue evidence="2">Leaf</tissue>
    </source>
</reference>
<name>A0A8S9LTE6_BRACR</name>
<dbReference type="AlphaFoldDB" id="A0A8S9LTE6"/>
<evidence type="ECO:0000256" key="1">
    <source>
        <dbReference type="SAM" id="MobiDB-lite"/>
    </source>
</evidence>
<comment type="caution">
    <text evidence="2">The sequence shown here is derived from an EMBL/GenBank/DDBJ whole genome shotgun (WGS) entry which is preliminary data.</text>
</comment>